<dbReference type="InterPro" id="IPR050194">
    <property type="entry name" value="Glycosyltransferase_grp1"/>
</dbReference>
<evidence type="ECO:0000259" key="1">
    <source>
        <dbReference type="Pfam" id="PF13439"/>
    </source>
</evidence>
<accession>A0A6S6TWC0</accession>
<name>A0A6S6TWC0_9BACT</name>
<protein>
    <submittedName>
        <fullName evidence="2">Glycosyl transferase, group 1</fullName>
    </submittedName>
</protein>
<dbReference type="EMBL" id="CACVAR010000335">
    <property type="protein sequence ID" value="CAA6822407.1"/>
    <property type="molecule type" value="Genomic_DNA"/>
</dbReference>
<dbReference type="PANTHER" id="PTHR45947">
    <property type="entry name" value="SULFOQUINOVOSYL TRANSFERASE SQD2"/>
    <property type="match status" value="1"/>
</dbReference>
<dbReference type="CDD" id="cd03794">
    <property type="entry name" value="GT4_WbuB-like"/>
    <property type="match status" value="1"/>
</dbReference>
<dbReference type="GO" id="GO:0016758">
    <property type="term" value="F:hexosyltransferase activity"/>
    <property type="evidence" value="ECO:0007669"/>
    <property type="project" value="TreeGrafter"/>
</dbReference>
<dbReference type="InterPro" id="IPR028098">
    <property type="entry name" value="Glyco_trans_4-like_N"/>
</dbReference>
<dbReference type="AlphaFoldDB" id="A0A6S6TWC0"/>
<proteinExistence type="predicted"/>
<dbReference type="PANTHER" id="PTHR45947:SF3">
    <property type="entry name" value="SULFOQUINOVOSYL TRANSFERASE SQD2"/>
    <property type="match status" value="1"/>
</dbReference>
<keyword evidence="2" id="KW-0808">Transferase</keyword>
<dbReference type="SUPFAM" id="SSF53756">
    <property type="entry name" value="UDP-Glycosyltransferase/glycogen phosphorylase"/>
    <property type="match status" value="1"/>
</dbReference>
<feature type="domain" description="Glycosyltransferase subfamily 4-like N-terminal" evidence="1">
    <location>
        <begin position="19"/>
        <end position="201"/>
    </location>
</feature>
<reference evidence="2" key="1">
    <citation type="submission" date="2020-01" db="EMBL/GenBank/DDBJ databases">
        <authorList>
            <person name="Meier V. D."/>
            <person name="Meier V D."/>
        </authorList>
    </citation>
    <scope>NUCLEOTIDE SEQUENCE</scope>
    <source>
        <strain evidence="2">HLG_WM_MAG_03</strain>
    </source>
</reference>
<gene>
    <name evidence="2" type="ORF">HELGO_WM22671</name>
</gene>
<sequence>MKILFLTDNFPPEVNAPATRTYEHCKYWVTLGYEVIVLTCNPNFPHGKTYAGYKNKLYQEEFIDGVKVIRVWSYMTENKGFTKRILDYSSYALMAFFVGIFQKFDLIIATSPQFFTTWSAWGISKIKSKPWIFELRDIWPESLKTVGAMKHEKVLRFLEKIELGLYRDAEHVIVVTNAFKKNLISRGINKDKISVITNGANNKLFNIRPKDEYLLMELKLNNKFIVGYIGTHGMAHSLDFIVKSIAKVVDKEIHFLFIGDGAIKKEIVTLTNKLALENVTFLNPVVKEEVPRYLSICDVSLAPLKNRDNFKEVIPSKIFEASAMGKPTLLGVRGEAQNLLEKYNAGMCFLPEDTDDFLLKLTALKEKKNYLACQQGCVKLANDYDRGSLAKKMLVIIDKVVDYTLSTKKVKTSIN</sequence>
<dbReference type="Pfam" id="PF13439">
    <property type="entry name" value="Glyco_transf_4"/>
    <property type="match status" value="1"/>
</dbReference>
<dbReference type="Gene3D" id="3.40.50.2000">
    <property type="entry name" value="Glycogen Phosphorylase B"/>
    <property type="match status" value="2"/>
</dbReference>
<dbReference type="Pfam" id="PF13692">
    <property type="entry name" value="Glyco_trans_1_4"/>
    <property type="match status" value="1"/>
</dbReference>
<organism evidence="2">
    <name type="scientific">uncultured Sulfurovum sp</name>
    <dbReference type="NCBI Taxonomy" id="269237"/>
    <lineage>
        <taxon>Bacteria</taxon>
        <taxon>Pseudomonadati</taxon>
        <taxon>Campylobacterota</taxon>
        <taxon>Epsilonproteobacteria</taxon>
        <taxon>Campylobacterales</taxon>
        <taxon>Sulfurovaceae</taxon>
        <taxon>Sulfurovum</taxon>
        <taxon>environmental samples</taxon>
    </lineage>
</organism>
<evidence type="ECO:0000313" key="2">
    <source>
        <dbReference type="EMBL" id="CAA6822407.1"/>
    </source>
</evidence>